<dbReference type="STRING" id="53468.A0A0R3UHN6"/>
<feature type="compositionally biased region" description="Basic and acidic residues" evidence="7">
    <location>
        <begin position="1511"/>
        <end position="1542"/>
    </location>
</feature>
<feature type="compositionally biased region" description="Basic and acidic residues" evidence="7">
    <location>
        <begin position="471"/>
        <end position="480"/>
    </location>
</feature>
<feature type="region of interest" description="Disordered" evidence="7">
    <location>
        <begin position="322"/>
        <end position="350"/>
    </location>
</feature>
<evidence type="ECO:0000256" key="3">
    <source>
        <dbReference type="ARBA" id="ARBA00022553"/>
    </source>
</evidence>
<feature type="compositionally biased region" description="Basic residues" evidence="7">
    <location>
        <begin position="909"/>
        <end position="920"/>
    </location>
</feature>
<dbReference type="PANTHER" id="PTHR12346">
    <property type="entry name" value="SIN3B-RELATED"/>
    <property type="match status" value="1"/>
</dbReference>
<dbReference type="Pfam" id="PF16879">
    <property type="entry name" value="Sin3a_C"/>
    <property type="match status" value="1"/>
</dbReference>
<feature type="compositionally biased region" description="Polar residues" evidence="7">
    <location>
        <begin position="158"/>
        <end position="171"/>
    </location>
</feature>
<dbReference type="Pfam" id="PF08295">
    <property type="entry name" value="Sin3_corepress"/>
    <property type="match status" value="1"/>
</dbReference>
<dbReference type="GO" id="GO:0070822">
    <property type="term" value="C:Sin3-type complex"/>
    <property type="evidence" value="ECO:0007669"/>
    <property type="project" value="TreeGrafter"/>
</dbReference>
<dbReference type="GO" id="GO:0000122">
    <property type="term" value="P:negative regulation of transcription by RNA polymerase II"/>
    <property type="evidence" value="ECO:0007669"/>
    <property type="project" value="TreeGrafter"/>
</dbReference>
<dbReference type="InterPro" id="IPR031693">
    <property type="entry name" value="Sin3_C"/>
</dbReference>
<feature type="compositionally biased region" description="Polar residues" evidence="7">
    <location>
        <begin position="953"/>
        <end position="966"/>
    </location>
</feature>
<evidence type="ECO:0000259" key="8">
    <source>
        <dbReference type="SMART" id="SM00761"/>
    </source>
</evidence>
<name>A0A0R3UHN6_MESCO</name>
<feature type="compositionally biased region" description="Low complexity" evidence="7">
    <location>
        <begin position="1185"/>
        <end position="1200"/>
    </location>
</feature>
<feature type="compositionally biased region" description="Polar residues" evidence="7">
    <location>
        <begin position="116"/>
        <end position="149"/>
    </location>
</feature>
<dbReference type="SUPFAM" id="SSF47762">
    <property type="entry name" value="PAH2 domain"/>
    <property type="match status" value="2"/>
</dbReference>
<feature type="domain" description="Histone deacetylase interacting" evidence="8">
    <location>
        <begin position="546"/>
        <end position="649"/>
    </location>
</feature>
<feature type="region of interest" description="Disordered" evidence="7">
    <location>
        <begin position="1185"/>
        <end position="1206"/>
    </location>
</feature>
<keyword evidence="3" id="KW-0597">Phosphoprotein</keyword>
<feature type="compositionally biased region" description="Polar residues" evidence="7">
    <location>
        <begin position="922"/>
        <end position="936"/>
    </location>
</feature>
<reference evidence="9 10" key="1">
    <citation type="submission" date="2018-10" db="EMBL/GenBank/DDBJ databases">
        <authorList>
            <consortium name="Pathogen Informatics"/>
        </authorList>
    </citation>
    <scope>NUCLEOTIDE SEQUENCE [LARGE SCALE GENOMIC DNA]</scope>
</reference>
<feature type="region of interest" description="Disordered" evidence="7">
    <location>
        <begin position="116"/>
        <end position="171"/>
    </location>
</feature>
<dbReference type="EMBL" id="UXSR01005303">
    <property type="protein sequence ID" value="VDD80865.1"/>
    <property type="molecule type" value="Genomic_DNA"/>
</dbReference>
<dbReference type="FunFam" id="1.20.1160.11:FF:000001">
    <property type="entry name" value="Paired amphipathic helix protein Sin3"/>
    <property type="match status" value="1"/>
</dbReference>
<gene>
    <name evidence="9" type="ORF">MCOS_LOCUS6868</name>
</gene>
<organism evidence="9 10">
    <name type="scientific">Mesocestoides corti</name>
    <name type="common">Flatworm</name>
    <dbReference type="NCBI Taxonomy" id="53468"/>
    <lineage>
        <taxon>Eukaryota</taxon>
        <taxon>Metazoa</taxon>
        <taxon>Spiralia</taxon>
        <taxon>Lophotrochozoa</taxon>
        <taxon>Platyhelminthes</taxon>
        <taxon>Cestoda</taxon>
        <taxon>Eucestoda</taxon>
        <taxon>Cyclophyllidea</taxon>
        <taxon>Mesocestoididae</taxon>
        <taxon>Mesocestoides</taxon>
    </lineage>
</organism>
<dbReference type="GO" id="GO:0003714">
    <property type="term" value="F:transcription corepressor activity"/>
    <property type="evidence" value="ECO:0007669"/>
    <property type="project" value="InterPro"/>
</dbReference>
<accession>A0A0R3UHN6</accession>
<feature type="region of interest" description="Disordered" evidence="7">
    <location>
        <begin position="859"/>
        <end position="966"/>
    </location>
</feature>
<dbReference type="InterPro" id="IPR003822">
    <property type="entry name" value="PAH"/>
</dbReference>
<evidence type="ECO:0000256" key="5">
    <source>
        <dbReference type="ARBA" id="ARBA00023242"/>
    </source>
</evidence>
<feature type="region of interest" description="Disordered" evidence="7">
    <location>
        <begin position="471"/>
        <end position="510"/>
    </location>
</feature>
<evidence type="ECO:0000313" key="10">
    <source>
        <dbReference type="Proteomes" id="UP000267029"/>
    </source>
</evidence>
<feature type="region of interest" description="Disordered" evidence="7">
    <location>
        <begin position="1510"/>
        <end position="1591"/>
    </location>
</feature>
<evidence type="ECO:0000256" key="2">
    <source>
        <dbReference type="ARBA" id="ARBA00022491"/>
    </source>
</evidence>
<keyword evidence="4" id="KW-0832">Ubl conjugation</keyword>
<dbReference type="FunFam" id="1.20.1160.11:FF:000005">
    <property type="entry name" value="SIN3 transcription regulator family member B"/>
    <property type="match status" value="1"/>
</dbReference>
<feature type="compositionally biased region" description="Low complexity" evidence="7">
    <location>
        <begin position="497"/>
        <end position="508"/>
    </location>
</feature>
<keyword evidence="10" id="KW-1185">Reference proteome</keyword>
<keyword evidence="2" id="KW-0678">Repressor</keyword>
<dbReference type="InterPro" id="IPR036600">
    <property type="entry name" value="PAH_sf"/>
</dbReference>
<evidence type="ECO:0000256" key="1">
    <source>
        <dbReference type="ARBA" id="ARBA00004123"/>
    </source>
</evidence>
<dbReference type="OrthoDB" id="10265969at2759"/>
<dbReference type="PANTHER" id="PTHR12346:SF0">
    <property type="entry name" value="SIN3A, ISOFORM G"/>
    <property type="match status" value="1"/>
</dbReference>
<keyword evidence="5 6" id="KW-0539">Nucleus</keyword>
<proteinExistence type="predicted"/>
<evidence type="ECO:0000256" key="7">
    <source>
        <dbReference type="SAM" id="MobiDB-lite"/>
    </source>
</evidence>
<dbReference type="SMART" id="SM00761">
    <property type="entry name" value="HDAC_interact"/>
    <property type="match status" value="1"/>
</dbReference>
<comment type="subcellular location">
    <subcellularLocation>
        <location evidence="1 6">Nucleus</location>
    </subcellularLocation>
</comment>
<dbReference type="Pfam" id="PF02671">
    <property type="entry name" value="PAH"/>
    <property type="match status" value="2"/>
</dbReference>
<evidence type="ECO:0000313" key="9">
    <source>
        <dbReference type="EMBL" id="VDD80865.1"/>
    </source>
</evidence>
<protein>
    <recommendedName>
        <fullName evidence="8">Histone deacetylase interacting domain-containing protein</fullName>
    </recommendedName>
</protein>
<dbReference type="Gene3D" id="1.20.1160.11">
    <property type="entry name" value="Paired amphipathic helix"/>
    <property type="match status" value="3"/>
</dbReference>
<dbReference type="InterPro" id="IPR013194">
    <property type="entry name" value="HDAC_interact_dom"/>
</dbReference>
<sequence>MYRPKVADALSYLDQVKARFSSQNEIYTDFLDVMRQFKAQTIGTDVVIRRVRELFEGHQDLIVGFNTFIPQGYRMDSPVSCSRPTGVTLPAVGQTYSTDVSPGKLPSFSAFRQSDALSQDVNPSTSSSALTYQSVSQSTEPSPFYSNPSNQPPVLRSHLTTTDTQQQSYHSLSVPNTQPVIEGQVVYPSALQSSQQQQPYVPNVQQHNAQSFNHAIIYVNKVKNRFQAKPDVYKCFLEILQWYQREQDHTDPNHRKQAELQVYQDVAKLLQGHEDLLQEFSRFLPESTGVASDMHDPAAIRNSQYCSVSELSSAIHNRFSANSSGLPPDNGASWHRSPSESMGTTESKKLKRVVPSCSSVVPSYSQGDSIPTKKPRHAFRDVSLSDIGGGVSGSDALLLQKISNVLDAEGINGTRSYQSLLQNISLFNRKLINEKQLIETAKLILQRHPELSRQFCDLFSGLQSDSHFDETAARTPDRESALTSVGGVQEEENKRYPPSSSITSPSLSDVAAATTGGNSVHPLTGADMVALVSEVSQKRLDLDFNKLRTCGASYRALPSDFPQPKCSGRLKSSIARSVLNDTYISFSSLTSEDSQFVSSKKNQYEENMYHTEDERYEADMVMELNRAALQNLIVVRRRLERMGRDELQNYKLDDYLGGTSAILMRKAIHRVYGDKAGDVIYGLKTCPSSVVPIVIQRMHQKDTEWREAVRKFQQFWSDQDSKNYLRSLDHQGTNFKQRDNAFIRPKTVVNHIENIARGENSLSSEPASGDVVGSMIAKCLTSCQSTTSSVCPATLGSALSHVFEGVGDDGGMHLTLEYPPPETCASLLQDVASLIIHHVKRQSNTSKEDKRTMKFLERFPMSDDEVEEEECIDNDEEIVGGSDNDPSETGDSETMVGAAESTSNGSSRQLRRTRHYHRNVKSQEQSNGLDETSPMSSDRAEMKMKKRSKRKALSTSLDNTSHQENTLGLSSVQYPIEVSPKVPAEEYYCVLNGNNHWYAFLRLHHLLLTRLSQLRARAHLLQQEYDLENGKSHIQVSDVLRLRKKGHSEPREHYAMALQLVKDLLDGCEDVHTYEDRLRDMFGIYAYPWFTMDRLITNLVRQLHVLASGDELSHRLTSLFRCHFRSPGGRSRSDSTTVENGEETFSPAINGICGPLRTRYARLKDEARYQQAAFAACLDTAAAASNDDNGGSSNTNSGGAQPTFPPRSQLPNCYTLVMLRQASKLLIRLLDPTHIVTTCLAAHQTSAMAPIYPSPSLSARPPSPFEEARAANALKRAEEGERQVRHWYDYLARYLLIPGCWTAGPVSAALVARVRPVFLYRNVRLCVNKLTFQAVQRRKKQIVETSDPQPEEVLMHSLPQVQSNEETPRQVAEFTDTCEMSVEGAEPQREAAATDREVTATGNLEKDTWEVMVRVLRNSLTRSELFRDTFSSDCMQSSKILKSGISAPKTAYKINWSVGSYGIFIRTKKHRCQQSSTKSRSAEKFREFQARWIWEHGDQAQVAAVTAQLQRKGDPKGDTEPLIEGPDKIPERPLGSMKKEPFDPFVMANTPEGSQSVSRVIPPVEDPSSVVEGVSTEPEPCVTMKAEDTSV</sequence>
<dbReference type="InterPro" id="IPR039774">
    <property type="entry name" value="Sin3-like"/>
</dbReference>
<evidence type="ECO:0000256" key="4">
    <source>
        <dbReference type="ARBA" id="ARBA00022843"/>
    </source>
</evidence>
<evidence type="ECO:0000256" key="6">
    <source>
        <dbReference type="PROSITE-ProRule" id="PRU00810"/>
    </source>
</evidence>
<dbReference type="PROSITE" id="PS51477">
    <property type="entry name" value="PAH"/>
    <property type="match status" value="2"/>
</dbReference>
<dbReference type="Proteomes" id="UP000267029">
    <property type="component" value="Unassembled WGS sequence"/>
</dbReference>
<feature type="compositionally biased region" description="Acidic residues" evidence="7">
    <location>
        <begin position="862"/>
        <end position="878"/>
    </location>
</feature>